<reference evidence="1 2" key="1">
    <citation type="submission" date="2019-03" db="EMBL/GenBank/DDBJ databases">
        <title>First draft genome of Liparis tanakae, snailfish: a comprehensive survey of snailfish specific genes.</title>
        <authorList>
            <person name="Kim W."/>
            <person name="Song I."/>
            <person name="Jeong J.-H."/>
            <person name="Kim D."/>
            <person name="Kim S."/>
            <person name="Ryu S."/>
            <person name="Song J.Y."/>
            <person name="Lee S.K."/>
        </authorList>
    </citation>
    <scope>NUCLEOTIDE SEQUENCE [LARGE SCALE GENOMIC DNA]</scope>
    <source>
        <tissue evidence="1">Muscle</tissue>
    </source>
</reference>
<dbReference type="PANTHER" id="PTHR11590:SF42">
    <property type="entry name" value="COAGULATION FACTOR XIII A CHAIN"/>
    <property type="match status" value="1"/>
</dbReference>
<dbReference type="InterPro" id="IPR036985">
    <property type="entry name" value="Transglutaminase-like_sf"/>
</dbReference>
<dbReference type="InterPro" id="IPR050779">
    <property type="entry name" value="Transglutaminase"/>
</dbReference>
<gene>
    <name evidence="1" type="primary">F13A1_2</name>
    <name evidence="1" type="ORF">EYF80_065141</name>
</gene>
<evidence type="ECO:0000313" key="2">
    <source>
        <dbReference type="Proteomes" id="UP000314294"/>
    </source>
</evidence>
<name>A0A4Z2E7U8_9TELE</name>
<dbReference type="AlphaFoldDB" id="A0A4Z2E7U8"/>
<organism evidence="1 2">
    <name type="scientific">Liparis tanakae</name>
    <name type="common">Tanaka's snailfish</name>
    <dbReference type="NCBI Taxonomy" id="230148"/>
    <lineage>
        <taxon>Eukaryota</taxon>
        <taxon>Metazoa</taxon>
        <taxon>Chordata</taxon>
        <taxon>Craniata</taxon>
        <taxon>Vertebrata</taxon>
        <taxon>Euteleostomi</taxon>
        <taxon>Actinopterygii</taxon>
        <taxon>Neopterygii</taxon>
        <taxon>Teleostei</taxon>
        <taxon>Neoteleostei</taxon>
        <taxon>Acanthomorphata</taxon>
        <taxon>Eupercaria</taxon>
        <taxon>Perciformes</taxon>
        <taxon>Cottioidei</taxon>
        <taxon>Cottales</taxon>
        <taxon>Liparidae</taxon>
        <taxon>Liparis</taxon>
    </lineage>
</organism>
<comment type="caution">
    <text evidence="1">The sequence shown here is derived from an EMBL/GenBank/DDBJ whole genome shotgun (WGS) entry which is preliminary data.</text>
</comment>
<dbReference type="GO" id="GO:0003810">
    <property type="term" value="F:protein-glutamine gamma-glutamyltransferase activity"/>
    <property type="evidence" value="ECO:0007669"/>
    <property type="project" value="TreeGrafter"/>
</dbReference>
<dbReference type="PANTHER" id="PTHR11590">
    <property type="entry name" value="PROTEIN-GLUTAMINE GAMMA-GLUTAMYLTRANSFERASE"/>
    <property type="match status" value="1"/>
</dbReference>
<sequence length="129" mass="14505">MTRPDLPTGFGGWQIVDATPQETSDGMYRCGPASVHAIKHGQICFPFDAAFVFAEVNSDVVFYTRSKDGSLEPVKVNRTHVGRMVLTKTPGDVTRRDISDQYKFPEGQKLNNVFLFFKPGRIFFSIARQ</sequence>
<dbReference type="SUPFAM" id="SSF54001">
    <property type="entry name" value="Cysteine proteinases"/>
    <property type="match status" value="1"/>
</dbReference>
<evidence type="ECO:0000313" key="1">
    <source>
        <dbReference type="EMBL" id="TNN24733.1"/>
    </source>
</evidence>
<proteinExistence type="predicted"/>
<dbReference type="EMBL" id="SRLO01014437">
    <property type="protein sequence ID" value="TNN24733.1"/>
    <property type="molecule type" value="Genomic_DNA"/>
</dbReference>
<dbReference type="Proteomes" id="UP000314294">
    <property type="component" value="Unassembled WGS sequence"/>
</dbReference>
<dbReference type="GO" id="GO:0072378">
    <property type="term" value="P:blood coagulation, fibrin clot formation"/>
    <property type="evidence" value="ECO:0007669"/>
    <property type="project" value="TreeGrafter"/>
</dbReference>
<protein>
    <submittedName>
        <fullName evidence="1">Coagulation factor XIII A chain</fullName>
    </submittedName>
</protein>
<accession>A0A4Z2E7U8</accession>
<dbReference type="Gene3D" id="3.90.260.10">
    <property type="entry name" value="Transglutaminase-like"/>
    <property type="match status" value="1"/>
</dbReference>
<dbReference type="OrthoDB" id="8963057at2759"/>
<keyword evidence="2" id="KW-1185">Reference proteome</keyword>
<dbReference type="InterPro" id="IPR038765">
    <property type="entry name" value="Papain-like_cys_pep_sf"/>
</dbReference>